<comment type="caution">
    <text evidence="1">The sequence shown here is derived from an EMBL/GenBank/DDBJ whole genome shotgun (WGS) entry which is preliminary data.</text>
</comment>
<dbReference type="RefSeq" id="WP_186841830.1">
    <property type="nucleotide sequence ID" value="NZ_WJBC01000006.1"/>
</dbReference>
<name>A0ABR6WTR0_9FIRM</name>
<evidence type="ECO:0000313" key="2">
    <source>
        <dbReference type="Proteomes" id="UP000603234"/>
    </source>
</evidence>
<dbReference type="Proteomes" id="UP000603234">
    <property type="component" value="Unassembled WGS sequence"/>
</dbReference>
<accession>A0ABR6WTR0</accession>
<organism evidence="1 2">
    <name type="scientific">Acetobacterium fimetarium</name>
    <dbReference type="NCBI Taxonomy" id="52691"/>
    <lineage>
        <taxon>Bacteria</taxon>
        <taxon>Bacillati</taxon>
        <taxon>Bacillota</taxon>
        <taxon>Clostridia</taxon>
        <taxon>Eubacteriales</taxon>
        <taxon>Eubacteriaceae</taxon>
        <taxon>Acetobacterium</taxon>
    </lineage>
</organism>
<keyword evidence="2" id="KW-1185">Reference proteome</keyword>
<gene>
    <name evidence="1" type="ORF">GH808_05750</name>
</gene>
<dbReference type="EMBL" id="WJBC01000006">
    <property type="protein sequence ID" value="MBC3803940.1"/>
    <property type="molecule type" value="Genomic_DNA"/>
</dbReference>
<proteinExistence type="predicted"/>
<sequence>MGTIRSSCPTPAIMEKQQQRSWQSVLSLFQFFKEDIRVTDIYASAIIVFNLINSIVDQIVFCDNEIDDERILQAGIDAVFRFLTE</sequence>
<protein>
    <submittedName>
        <fullName evidence="1">Uncharacterized protein</fullName>
    </submittedName>
</protein>
<reference evidence="1 2" key="1">
    <citation type="journal article" date="2020" name="mSystems">
        <title>Defining Genomic and Predicted Metabolic Features of the Acetobacterium Genus.</title>
        <authorList>
            <person name="Ross D.E."/>
            <person name="Marshall C.W."/>
            <person name="Gulliver D."/>
            <person name="May H.D."/>
            <person name="Norman R.S."/>
        </authorList>
    </citation>
    <scope>NUCLEOTIDE SEQUENCE [LARGE SCALE GENOMIC DNA]</scope>
    <source>
        <strain evidence="1 2">DSM 8238</strain>
    </source>
</reference>
<evidence type="ECO:0000313" key="1">
    <source>
        <dbReference type="EMBL" id="MBC3803940.1"/>
    </source>
</evidence>
<dbReference type="Gene3D" id="1.10.357.10">
    <property type="entry name" value="Tetracycline Repressor, domain 2"/>
    <property type="match status" value="1"/>
</dbReference>